<organism evidence="1 2">
    <name type="scientific">Portunus trituberculatus</name>
    <name type="common">Swimming crab</name>
    <name type="synonym">Neptunus trituberculatus</name>
    <dbReference type="NCBI Taxonomy" id="210409"/>
    <lineage>
        <taxon>Eukaryota</taxon>
        <taxon>Metazoa</taxon>
        <taxon>Ecdysozoa</taxon>
        <taxon>Arthropoda</taxon>
        <taxon>Crustacea</taxon>
        <taxon>Multicrustacea</taxon>
        <taxon>Malacostraca</taxon>
        <taxon>Eumalacostraca</taxon>
        <taxon>Eucarida</taxon>
        <taxon>Decapoda</taxon>
        <taxon>Pleocyemata</taxon>
        <taxon>Brachyura</taxon>
        <taxon>Eubrachyura</taxon>
        <taxon>Portunoidea</taxon>
        <taxon>Portunidae</taxon>
        <taxon>Portuninae</taxon>
        <taxon>Portunus</taxon>
    </lineage>
</organism>
<name>A0A5B7IPP4_PORTR</name>
<sequence length="45" mass="4979">MGVAANLPAGLDKEKDNLYKVNGFNARLSDNIALNRSLKDIRHPK</sequence>
<comment type="caution">
    <text evidence="1">The sequence shown here is derived from an EMBL/GenBank/DDBJ whole genome shotgun (WGS) entry which is preliminary data.</text>
</comment>
<reference evidence="1 2" key="1">
    <citation type="submission" date="2019-05" db="EMBL/GenBank/DDBJ databases">
        <title>Another draft genome of Portunus trituberculatus and its Hox gene families provides insights of decapod evolution.</title>
        <authorList>
            <person name="Jeong J.-H."/>
            <person name="Song I."/>
            <person name="Kim S."/>
            <person name="Choi T."/>
            <person name="Kim D."/>
            <person name="Ryu S."/>
            <person name="Kim W."/>
        </authorList>
    </citation>
    <scope>NUCLEOTIDE SEQUENCE [LARGE SCALE GENOMIC DNA]</scope>
    <source>
        <tissue evidence="1">Muscle</tissue>
    </source>
</reference>
<dbReference type="OrthoDB" id="6159198at2759"/>
<protein>
    <submittedName>
        <fullName evidence="1">Putative polypeptide N-acetylgalactosaminyltransferase 10</fullName>
    </submittedName>
</protein>
<dbReference type="EMBL" id="VSRR010065487">
    <property type="protein sequence ID" value="MPC84465.1"/>
    <property type="molecule type" value="Genomic_DNA"/>
</dbReference>
<dbReference type="InterPro" id="IPR029044">
    <property type="entry name" value="Nucleotide-diphossugar_trans"/>
</dbReference>
<accession>A0A5B7IPP4</accession>
<keyword evidence="1" id="KW-0808">Transferase</keyword>
<evidence type="ECO:0000313" key="1">
    <source>
        <dbReference type="EMBL" id="MPC84465.1"/>
    </source>
</evidence>
<dbReference type="AlphaFoldDB" id="A0A5B7IPP4"/>
<evidence type="ECO:0000313" key="2">
    <source>
        <dbReference type="Proteomes" id="UP000324222"/>
    </source>
</evidence>
<dbReference type="GO" id="GO:0016740">
    <property type="term" value="F:transferase activity"/>
    <property type="evidence" value="ECO:0007669"/>
    <property type="project" value="UniProtKB-KW"/>
</dbReference>
<dbReference type="Proteomes" id="UP000324222">
    <property type="component" value="Unassembled WGS sequence"/>
</dbReference>
<gene>
    <name evidence="1" type="primary">gly-10_2</name>
    <name evidence="1" type="ORF">E2C01_079203</name>
</gene>
<dbReference type="Gene3D" id="3.90.550.10">
    <property type="entry name" value="Spore Coat Polysaccharide Biosynthesis Protein SpsA, Chain A"/>
    <property type="match status" value="1"/>
</dbReference>
<keyword evidence="2" id="KW-1185">Reference proteome</keyword>
<proteinExistence type="predicted"/>